<dbReference type="PANTHER" id="PTHR13318">
    <property type="entry name" value="PARTNER OF PAIRED, ISOFORM B-RELATED"/>
    <property type="match status" value="1"/>
</dbReference>
<sequence length="748" mass="85229">MTSLKSSTNASSSSLPFHSFPIELVCSVLDFLTLDLSHYCYGYCCMIANLKFSSSQGSKLYNSTISDRYHPIKTFEIQNECNEITSPDALEYFLGNLYSSILSLNKSSGSSSRTSSKIRSSWRGLSSFFMRILFGYKRGNSRGNIMLLWPNIKLSGLRDWPYFVDMSKEATSIMYNEEEHICQEFLYRIIPHVSRVRSLVLNCKIESSVNFLNEYLQFHSRNDFTNTKGLSHTLEKIDFSPFSSTIKKKYKFFGERMVKSSQLFHRKECQNESTEQNFASFVRSGFNRLLISIYAPSRNHIFTLSSSLIEMPHLRYIDLSGLSFQVQGKTNNSLEQYVNDTVHWFRNLFSKTPNLQVFKLNYIYGNNESNLAVDEVTPQEKTLLESIINCICESKLAHMKELSMNGCGLSNKGFISILKHLRLKKLSLKYNSGITLDDPFYSDSRNANKHLEHLDLSYCELGYFSGFLDLLSKILPSIKTLKIAGHNDMSLYTRTLNALLQTMSLEYLDLRNSPMIQDEGLKLSNKTRKLRLKSSKMESSAIHVISSTFFNVTFLEIINYSLSVTQIDQIFDACKMKLKVLRLPASNLTNEHAYCIARHLTNATERRGDGLTELDLSRNNIKDGGFNALWQALPNLNIFKLGGNPDVSNNSFKNVAIPFNLHTLELACTKIGDNTACEWLFKSVSGEKRNKCKLTALDAHNTMFGDSLIDYVKKETSLRYLDVSGSLLSKEAKEVLRSSCLWISEIIV</sequence>
<evidence type="ECO:0000313" key="2">
    <source>
        <dbReference type="Proteomes" id="UP000444721"/>
    </source>
</evidence>
<dbReference type="VEuPathDB" id="AmoebaDB:NF0037240"/>
<dbReference type="EMBL" id="VFQX01000004">
    <property type="protein sequence ID" value="KAF0984055.1"/>
    <property type="molecule type" value="Genomic_DNA"/>
</dbReference>
<dbReference type="GO" id="GO:0031146">
    <property type="term" value="P:SCF-dependent proteasomal ubiquitin-dependent protein catabolic process"/>
    <property type="evidence" value="ECO:0007669"/>
    <property type="project" value="TreeGrafter"/>
</dbReference>
<dbReference type="VEuPathDB" id="AmoebaDB:NfTy_004530"/>
<dbReference type="InterPro" id="IPR032675">
    <property type="entry name" value="LRR_dom_sf"/>
</dbReference>
<proteinExistence type="predicted"/>
<dbReference type="AlphaFoldDB" id="A0A6A5CFL9"/>
<dbReference type="InterPro" id="IPR001611">
    <property type="entry name" value="Leu-rich_rpt"/>
</dbReference>
<keyword evidence="2" id="KW-1185">Reference proteome</keyword>
<comment type="caution">
    <text evidence="1">The sequence shown here is derived from an EMBL/GenBank/DDBJ whole genome shotgun (WGS) entry which is preliminary data.</text>
</comment>
<dbReference type="VEuPathDB" id="AmoebaDB:NF0037250"/>
<reference evidence="1 2" key="1">
    <citation type="journal article" date="2019" name="Sci. Rep.">
        <title>Nanopore sequencing improves the draft genome of the human pathogenic amoeba Naegleria fowleri.</title>
        <authorList>
            <person name="Liechti N."/>
            <person name="Schurch N."/>
            <person name="Bruggmann R."/>
            <person name="Wittwer M."/>
        </authorList>
    </citation>
    <scope>NUCLEOTIDE SEQUENCE [LARGE SCALE GENOMIC DNA]</scope>
    <source>
        <strain evidence="1 2">ATCC 30894</strain>
    </source>
</reference>
<evidence type="ECO:0000313" key="1">
    <source>
        <dbReference type="EMBL" id="KAF0984055.1"/>
    </source>
</evidence>
<dbReference type="Gene3D" id="3.80.10.10">
    <property type="entry name" value="Ribonuclease Inhibitor"/>
    <property type="match status" value="2"/>
</dbReference>
<dbReference type="SMART" id="SM00368">
    <property type="entry name" value="LRR_RI"/>
    <property type="match status" value="3"/>
</dbReference>
<dbReference type="RefSeq" id="XP_044568768.1">
    <property type="nucleotide sequence ID" value="XM_044711773.1"/>
</dbReference>
<dbReference type="SUPFAM" id="SSF52047">
    <property type="entry name" value="RNI-like"/>
    <property type="match status" value="1"/>
</dbReference>
<dbReference type="Pfam" id="PF13516">
    <property type="entry name" value="LRR_6"/>
    <property type="match status" value="3"/>
</dbReference>
<dbReference type="Proteomes" id="UP000444721">
    <property type="component" value="Unassembled WGS sequence"/>
</dbReference>
<dbReference type="VEuPathDB" id="AmoebaDB:FDP41_007970"/>
<accession>A0A6A5CFL9</accession>
<gene>
    <name evidence="1" type="ORF">FDP41_007970</name>
</gene>
<dbReference type="GeneID" id="68115188"/>
<organism evidence="1 2">
    <name type="scientific">Naegleria fowleri</name>
    <name type="common">Brain eating amoeba</name>
    <dbReference type="NCBI Taxonomy" id="5763"/>
    <lineage>
        <taxon>Eukaryota</taxon>
        <taxon>Discoba</taxon>
        <taxon>Heterolobosea</taxon>
        <taxon>Tetramitia</taxon>
        <taxon>Eutetramitia</taxon>
        <taxon>Vahlkampfiidae</taxon>
        <taxon>Naegleria</taxon>
    </lineage>
</organism>
<name>A0A6A5CFL9_NAEFO</name>
<dbReference type="OrthoDB" id="550575at2759"/>
<dbReference type="GO" id="GO:0019005">
    <property type="term" value="C:SCF ubiquitin ligase complex"/>
    <property type="evidence" value="ECO:0007669"/>
    <property type="project" value="TreeGrafter"/>
</dbReference>
<protein>
    <submittedName>
        <fullName evidence="1">Uncharacterized protein</fullName>
    </submittedName>
</protein>